<gene>
    <name evidence="1" type="ORF">DPMN_087473</name>
</gene>
<dbReference type="AlphaFoldDB" id="A0A9D4KSB5"/>
<evidence type="ECO:0000313" key="1">
    <source>
        <dbReference type="EMBL" id="KAH3845198.1"/>
    </source>
</evidence>
<organism evidence="1 2">
    <name type="scientific">Dreissena polymorpha</name>
    <name type="common">Zebra mussel</name>
    <name type="synonym">Mytilus polymorpha</name>
    <dbReference type="NCBI Taxonomy" id="45954"/>
    <lineage>
        <taxon>Eukaryota</taxon>
        <taxon>Metazoa</taxon>
        <taxon>Spiralia</taxon>
        <taxon>Lophotrochozoa</taxon>
        <taxon>Mollusca</taxon>
        <taxon>Bivalvia</taxon>
        <taxon>Autobranchia</taxon>
        <taxon>Heteroconchia</taxon>
        <taxon>Euheterodonta</taxon>
        <taxon>Imparidentia</taxon>
        <taxon>Neoheterodontei</taxon>
        <taxon>Myida</taxon>
        <taxon>Dreissenoidea</taxon>
        <taxon>Dreissenidae</taxon>
        <taxon>Dreissena</taxon>
    </lineage>
</organism>
<name>A0A9D4KSB5_DREPO</name>
<reference evidence="1" key="2">
    <citation type="submission" date="2020-11" db="EMBL/GenBank/DDBJ databases">
        <authorList>
            <person name="McCartney M.A."/>
            <person name="Auch B."/>
            <person name="Kono T."/>
            <person name="Mallez S."/>
            <person name="Becker A."/>
            <person name="Gohl D.M."/>
            <person name="Silverstein K.A.T."/>
            <person name="Koren S."/>
            <person name="Bechman K.B."/>
            <person name="Herman A."/>
            <person name="Abrahante J.E."/>
            <person name="Garbe J."/>
        </authorList>
    </citation>
    <scope>NUCLEOTIDE SEQUENCE</scope>
    <source>
        <strain evidence="1">Duluth1</strain>
        <tissue evidence="1">Whole animal</tissue>
    </source>
</reference>
<accession>A0A9D4KSB5</accession>
<proteinExistence type="predicted"/>
<keyword evidence="2" id="KW-1185">Reference proteome</keyword>
<sequence>MCVVVEGEKSHQAPVGSGFPQRTVLGPLLFLCHINDLPERVSPKFDFSQMTVSSTDL</sequence>
<protein>
    <recommendedName>
        <fullName evidence="3">Reverse transcriptase domain-containing protein</fullName>
    </recommendedName>
</protein>
<reference evidence="1" key="1">
    <citation type="journal article" date="2019" name="bioRxiv">
        <title>The Genome of the Zebra Mussel, Dreissena polymorpha: A Resource for Invasive Species Research.</title>
        <authorList>
            <person name="McCartney M.A."/>
            <person name="Auch B."/>
            <person name="Kono T."/>
            <person name="Mallez S."/>
            <person name="Zhang Y."/>
            <person name="Obille A."/>
            <person name="Becker A."/>
            <person name="Abrahante J.E."/>
            <person name="Garbe J."/>
            <person name="Badalamenti J.P."/>
            <person name="Herman A."/>
            <person name="Mangelson H."/>
            <person name="Liachko I."/>
            <person name="Sullivan S."/>
            <person name="Sone E.D."/>
            <person name="Koren S."/>
            <person name="Silverstein K.A.T."/>
            <person name="Beckman K.B."/>
            <person name="Gohl D.M."/>
        </authorList>
    </citation>
    <scope>NUCLEOTIDE SEQUENCE</scope>
    <source>
        <strain evidence="1">Duluth1</strain>
        <tissue evidence="1">Whole animal</tissue>
    </source>
</reference>
<dbReference type="EMBL" id="JAIWYP010000003">
    <property type="protein sequence ID" value="KAH3845198.1"/>
    <property type="molecule type" value="Genomic_DNA"/>
</dbReference>
<dbReference type="Proteomes" id="UP000828390">
    <property type="component" value="Unassembled WGS sequence"/>
</dbReference>
<evidence type="ECO:0000313" key="2">
    <source>
        <dbReference type="Proteomes" id="UP000828390"/>
    </source>
</evidence>
<comment type="caution">
    <text evidence="1">The sequence shown here is derived from an EMBL/GenBank/DDBJ whole genome shotgun (WGS) entry which is preliminary data.</text>
</comment>
<evidence type="ECO:0008006" key="3">
    <source>
        <dbReference type="Google" id="ProtNLM"/>
    </source>
</evidence>